<feature type="domain" description="N-acetylmuramoyl-L-alanine amidase" evidence="6">
    <location>
        <begin position="113"/>
        <end position="280"/>
    </location>
</feature>
<dbReference type="KEGG" id="ips:CfP315_0010"/>
<evidence type="ECO:0000256" key="2">
    <source>
        <dbReference type="ARBA" id="ARBA00011901"/>
    </source>
</evidence>
<dbReference type="EC" id="3.5.1.28" evidence="2"/>
<dbReference type="GO" id="GO:0008745">
    <property type="term" value="F:N-acetylmuramoyl-L-alanine amidase activity"/>
    <property type="evidence" value="ECO:0007669"/>
    <property type="project" value="UniProtKB-EC"/>
</dbReference>
<sequence length="321" mass="36543">MKVFKKLFFIALLACFSFCFVSLANVFNISKEVYASPPKLMAHSTTTPGFSFYFVSLANVFNISKEVYASPPKLMAHSTTTPGFSFYFVSLANVFNISEEDVSPPKFLVRPMTNNDCYKYSGKIVPKGIMMHSTATPGVMAEEWFVLWNKSYRDGVGAEKGQEVCVHAFLDDKVVCQYLPWTHRGWHCGRAKPGGPSGNDTHISIEICEPGSIKYDPERSKIIGYDSTDKENQKYFDATYKNAIWLCANLCQKFGINPGEIISHKEGYDLGIASNHDDPEHWWSFHGKNMNMFRADVFNELMNRTFYTILQDKHIRKIFLT</sequence>
<evidence type="ECO:0000256" key="4">
    <source>
        <dbReference type="ARBA" id="ARBA00023316"/>
    </source>
</evidence>
<evidence type="ECO:0000259" key="6">
    <source>
        <dbReference type="SMART" id="SM00644"/>
    </source>
</evidence>
<reference evidence="7" key="1">
    <citation type="journal article" date="2023" name="ISME J.">
        <title>Emergence of putative energy parasites within Clostridia revealed by genome analysis of a novel endosymbiotic clade.</title>
        <authorList>
            <person name="Takahashi K."/>
            <person name="Kuwahara H."/>
            <person name="Horikawa Y."/>
            <person name="Izawa K."/>
            <person name="Kato D."/>
            <person name="Inagaki T."/>
            <person name="Yuki M."/>
            <person name="Ohkuma M."/>
            <person name="Hongoh Y."/>
        </authorList>
    </citation>
    <scope>NUCLEOTIDE SEQUENCE</scope>
    <source>
        <strain evidence="7">CfP3-15</strain>
    </source>
</reference>
<evidence type="ECO:0000313" key="7">
    <source>
        <dbReference type="EMBL" id="BED91523.1"/>
    </source>
</evidence>
<organism evidence="7">
    <name type="scientific">Candidatus Improbicoccus pseudotrichonymphae</name>
    <dbReference type="NCBI Taxonomy" id="3033792"/>
    <lineage>
        <taxon>Bacteria</taxon>
        <taxon>Bacillati</taxon>
        <taxon>Bacillota</taxon>
        <taxon>Clostridia</taxon>
        <taxon>Candidatus Improbicoccus</taxon>
    </lineage>
</organism>
<keyword evidence="3" id="KW-0378">Hydrolase</keyword>
<evidence type="ECO:0000256" key="5">
    <source>
        <dbReference type="SAM" id="SignalP"/>
    </source>
</evidence>
<dbReference type="PANTHER" id="PTHR30417:SF1">
    <property type="entry name" value="N-ACETYLMURAMOYL-L-ALANINE AMIDASE AMID"/>
    <property type="match status" value="1"/>
</dbReference>
<proteinExistence type="predicted"/>
<dbReference type="Pfam" id="PF01510">
    <property type="entry name" value="Amidase_2"/>
    <property type="match status" value="1"/>
</dbReference>
<dbReference type="PANTHER" id="PTHR30417">
    <property type="entry name" value="N-ACETYLMURAMOYL-L-ALANINE AMIDASE AMID"/>
    <property type="match status" value="1"/>
</dbReference>
<evidence type="ECO:0000256" key="1">
    <source>
        <dbReference type="ARBA" id="ARBA00001561"/>
    </source>
</evidence>
<dbReference type="Proteomes" id="UP001337580">
    <property type="component" value="Chromosome"/>
</dbReference>
<name>A0AA48I7I8_9FIRM</name>
<dbReference type="InterPro" id="IPR051206">
    <property type="entry name" value="NAMLAA_amidase_2"/>
</dbReference>
<gene>
    <name evidence="7" type="ORF">CfP315_0010</name>
</gene>
<keyword evidence="5" id="KW-0732">Signal</keyword>
<evidence type="ECO:0000256" key="3">
    <source>
        <dbReference type="ARBA" id="ARBA00022801"/>
    </source>
</evidence>
<accession>A0AA48I7I8</accession>
<dbReference type="SUPFAM" id="SSF55846">
    <property type="entry name" value="N-acetylmuramoyl-L-alanine amidase-like"/>
    <property type="match status" value="1"/>
</dbReference>
<dbReference type="InterPro" id="IPR002502">
    <property type="entry name" value="Amidase_domain"/>
</dbReference>
<dbReference type="GO" id="GO:0009254">
    <property type="term" value="P:peptidoglycan turnover"/>
    <property type="evidence" value="ECO:0007669"/>
    <property type="project" value="TreeGrafter"/>
</dbReference>
<dbReference type="CDD" id="cd06583">
    <property type="entry name" value="PGRP"/>
    <property type="match status" value="1"/>
</dbReference>
<dbReference type="AlphaFoldDB" id="A0AA48I7I8"/>
<dbReference type="EMBL" id="AP027924">
    <property type="protein sequence ID" value="BED91523.1"/>
    <property type="molecule type" value="Genomic_DNA"/>
</dbReference>
<protein>
    <recommendedName>
        <fullName evidence="2">N-acetylmuramoyl-L-alanine amidase</fullName>
        <ecNumber evidence="2">3.5.1.28</ecNumber>
    </recommendedName>
</protein>
<keyword evidence="4" id="KW-0961">Cell wall biogenesis/degradation</keyword>
<dbReference type="Gene3D" id="3.40.80.10">
    <property type="entry name" value="Peptidoglycan recognition protein-like"/>
    <property type="match status" value="1"/>
</dbReference>
<dbReference type="GO" id="GO:0009253">
    <property type="term" value="P:peptidoglycan catabolic process"/>
    <property type="evidence" value="ECO:0007669"/>
    <property type="project" value="InterPro"/>
</dbReference>
<feature type="signal peptide" evidence="5">
    <location>
        <begin position="1"/>
        <end position="24"/>
    </location>
</feature>
<dbReference type="SMART" id="SM00644">
    <property type="entry name" value="Ami_2"/>
    <property type="match status" value="1"/>
</dbReference>
<dbReference type="GO" id="GO:0071555">
    <property type="term" value="P:cell wall organization"/>
    <property type="evidence" value="ECO:0007669"/>
    <property type="project" value="UniProtKB-KW"/>
</dbReference>
<comment type="catalytic activity">
    <reaction evidence="1">
        <text>Hydrolyzes the link between N-acetylmuramoyl residues and L-amino acid residues in certain cell-wall glycopeptides.</text>
        <dbReference type="EC" id="3.5.1.28"/>
    </reaction>
</comment>
<feature type="chain" id="PRO_5041370004" description="N-acetylmuramoyl-L-alanine amidase" evidence="5">
    <location>
        <begin position="25"/>
        <end position="321"/>
    </location>
</feature>
<dbReference type="InterPro" id="IPR036505">
    <property type="entry name" value="Amidase/PGRP_sf"/>
</dbReference>